<dbReference type="GO" id="GO:2000143">
    <property type="term" value="P:negative regulation of DNA-templated transcription initiation"/>
    <property type="evidence" value="ECO:0007669"/>
    <property type="project" value="TreeGrafter"/>
</dbReference>
<dbReference type="PANTHER" id="PTHR34701">
    <property type="entry name" value="TRANSCRIPTIONAL REGULATOR MRAZ"/>
    <property type="match status" value="1"/>
</dbReference>
<keyword evidence="6 7" id="KW-0804">Transcription</keyword>
<dbReference type="STRING" id="1236989.JCM15548_13332"/>
<dbReference type="InterPro" id="IPR035644">
    <property type="entry name" value="MraZ_C"/>
</dbReference>
<keyword evidence="10" id="KW-1185">Reference proteome</keyword>
<dbReference type="SUPFAM" id="SSF89447">
    <property type="entry name" value="AbrB/MazE/MraZ-like"/>
    <property type="match status" value="1"/>
</dbReference>
<dbReference type="GO" id="GO:0005737">
    <property type="term" value="C:cytoplasm"/>
    <property type="evidence" value="ECO:0007669"/>
    <property type="project" value="UniProtKB-UniRule"/>
</dbReference>
<dbReference type="InterPro" id="IPR007159">
    <property type="entry name" value="SpoVT-AbrB_dom"/>
</dbReference>
<dbReference type="CDD" id="cd16321">
    <property type="entry name" value="MraZ_C"/>
    <property type="match status" value="1"/>
</dbReference>
<feature type="domain" description="SpoVT-AbrB" evidence="8">
    <location>
        <begin position="83"/>
        <end position="126"/>
    </location>
</feature>
<dbReference type="PANTHER" id="PTHR34701:SF1">
    <property type="entry name" value="TRANSCRIPTIONAL REGULATOR MRAZ"/>
    <property type="match status" value="1"/>
</dbReference>
<dbReference type="InterPro" id="IPR038619">
    <property type="entry name" value="MraZ_sf"/>
</dbReference>
<evidence type="ECO:0000256" key="2">
    <source>
        <dbReference type="ARBA" id="ARBA00022490"/>
    </source>
</evidence>
<dbReference type="RefSeq" id="WP_062126619.1">
    <property type="nucleotide sequence ID" value="NZ_BAZW01000035.1"/>
</dbReference>
<evidence type="ECO:0000256" key="1">
    <source>
        <dbReference type="ARBA" id="ARBA00013860"/>
    </source>
</evidence>
<evidence type="ECO:0000256" key="4">
    <source>
        <dbReference type="ARBA" id="ARBA00023015"/>
    </source>
</evidence>
<dbReference type="PROSITE" id="PS51740">
    <property type="entry name" value="SPOVT_ABRB"/>
    <property type="match status" value="2"/>
</dbReference>
<keyword evidence="2 7" id="KW-0963">Cytoplasm</keyword>
<accession>A0A0E9M0V3</accession>
<dbReference type="InterPro" id="IPR037914">
    <property type="entry name" value="SpoVT-AbrB_sf"/>
</dbReference>
<keyword evidence="9" id="KW-0131">Cell cycle</keyword>
<evidence type="ECO:0000256" key="7">
    <source>
        <dbReference type="HAMAP-Rule" id="MF_01008"/>
    </source>
</evidence>
<dbReference type="GO" id="GO:0051301">
    <property type="term" value="P:cell division"/>
    <property type="evidence" value="ECO:0007669"/>
    <property type="project" value="UniProtKB-KW"/>
</dbReference>
<evidence type="ECO:0000256" key="6">
    <source>
        <dbReference type="ARBA" id="ARBA00023163"/>
    </source>
</evidence>
<keyword evidence="9" id="KW-0132">Cell division</keyword>
<keyword evidence="3" id="KW-0677">Repeat</keyword>
<evidence type="ECO:0000313" key="9">
    <source>
        <dbReference type="EMBL" id="GAO31001.1"/>
    </source>
</evidence>
<dbReference type="GO" id="GO:0009295">
    <property type="term" value="C:nucleoid"/>
    <property type="evidence" value="ECO:0007669"/>
    <property type="project" value="UniProtKB-SubCell"/>
</dbReference>
<sequence length="151" mass="17682">MVTFIGDFECKADAKGRIVLPAAFKKSVGQEEWRFVVRKDLFEKCLVLYPYAYWEEELVNLRQKLNPYKREHKQFLRDFFRASAEISLDGNGRFLIPRRLMDQVEANREVMLVGVDRYIELWSREVYLTMSDNPDVLAGQAEALLGNPKTD</sequence>
<evidence type="ECO:0000256" key="3">
    <source>
        <dbReference type="ARBA" id="ARBA00022737"/>
    </source>
</evidence>
<dbReference type="Gene3D" id="3.40.1550.20">
    <property type="entry name" value="Transcriptional regulator MraZ domain"/>
    <property type="match status" value="1"/>
</dbReference>
<keyword evidence="5 7" id="KW-0238">DNA-binding</keyword>
<dbReference type="AlphaFoldDB" id="A0A0E9M0V3"/>
<dbReference type="HAMAP" id="MF_01008">
    <property type="entry name" value="MraZ"/>
    <property type="match status" value="1"/>
</dbReference>
<dbReference type="InterPro" id="IPR003444">
    <property type="entry name" value="MraZ"/>
</dbReference>
<dbReference type="GO" id="GO:0000976">
    <property type="term" value="F:transcription cis-regulatory region binding"/>
    <property type="evidence" value="ECO:0007669"/>
    <property type="project" value="TreeGrafter"/>
</dbReference>
<dbReference type="InterPro" id="IPR035642">
    <property type="entry name" value="MraZ_N"/>
</dbReference>
<organism evidence="9 10">
    <name type="scientific">Geofilum rubicundum JCM 15548</name>
    <dbReference type="NCBI Taxonomy" id="1236989"/>
    <lineage>
        <taxon>Bacteria</taxon>
        <taxon>Pseudomonadati</taxon>
        <taxon>Bacteroidota</taxon>
        <taxon>Bacteroidia</taxon>
        <taxon>Marinilabiliales</taxon>
        <taxon>Marinilabiliaceae</taxon>
        <taxon>Geofilum</taxon>
    </lineage>
</organism>
<dbReference type="EMBL" id="BAZW01000035">
    <property type="protein sequence ID" value="GAO31001.1"/>
    <property type="molecule type" value="Genomic_DNA"/>
</dbReference>
<protein>
    <recommendedName>
        <fullName evidence="1 7">Transcriptional regulator MraZ</fullName>
    </recommendedName>
</protein>
<dbReference type="InterPro" id="IPR020603">
    <property type="entry name" value="MraZ_dom"/>
</dbReference>
<reference evidence="9 10" key="1">
    <citation type="journal article" date="2015" name="Microbes Environ.">
        <title>Distribution and evolution of nitrogen fixation genes in the phylum bacteroidetes.</title>
        <authorList>
            <person name="Inoue J."/>
            <person name="Oshima K."/>
            <person name="Suda W."/>
            <person name="Sakamoto M."/>
            <person name="Iino T."/>
            <person name="Noda S."/>
            <person name="Hongoh Y."/>
            <person name="Hattori M."/>
            <person name="Ohkuma M."/>
        </authorList>
    </citation>
    <scope>NUCLEOTIDE SEQUENCE [LARGE SCALE GENOMIC DNA]</scope>
    <source>
        <strain evidence="9">JCM 15548</strain>
    </source>
</reference>
<dbReference type="Proteomes" id="UP000032900">
    <property type="component" value="Unassembled WGS sequence"/>
</dbReference>
<evidence type="ECO:0000313" key="10">
    <source>
        <dbReference type="Proteomes" id="UP000032900"/>
    </source>
</evidence>
<gene>
    <name evidence="7" type="primary">mraZ</name>
    <name evidence="9" type="ORF">JCM15548_13332</name>
</gene>
<evidence type="ECO:0000256" key="5">
    <source>
        <dbReference type="ARBA" id="ARBA00023125"/>
    </source>
</evidence>
<comment type="subunit">
    <text evidence="7">Forms oligomers.</text>
</comment>
<dbReference type="CDD" id="cd16320">
    <property type="entry name" value="MraZ_N"/>
    <property type="match status" value="1"/>
</dbReference>
<feature type="domain" description="SpoVT-AbrB" evidence="8">
    <location>
        <begin position="7"/>
        <end position="53"/>
    </location>
</feature>
<keyword evidence="4 7" id="KW-0805">Transcription regulation</keyword>
<comment type="caution">
    <text evidence="9">The sequence shown here is derived from an EMBL/GenBank/DDBJ whole genome shotgun (WGS) entry which is preliminary data.</text>
</comment>
<dbReference type="Pfam" id="PF02381">
    <property type="entry name" value="MraZ"/>
    <property type="match status" value="2"/>
</dbReference>
<comment type="similarity">
    <text evidence="7">Belongs to the MraZ family.</text>
</comment>
<comment type="subcellular location">
    <subcellularLocation>
        <location evidence="7">Cytoplasm</location>
        <location evidence="7">Nucleoid</location>
    </subcellularLocation>
</comment>
<dbReference type="GO" id="GO:0003700">
    <property type="term" value="F:DNA-binding transcription factor activity"/>
    <property type="evidence" value="ECO:0007669"/>
    <property type="project" value="UniProtKB-UniRule"/>
</dbReference>
<proteinExistence type="inferred from homology"/>
<dbReference type="OrthoDB" id="9807753at2"/>
<name>A0A0E9M0V3_9BACT</name>
<evidence type="ECO:0000259" key="8">
    <source>
        <dbReference type="PROSITE" id="PS51740"/>
    </source>
</evidence>